<organism evidence="4 5">
    <name type="scientific">Paralvinella palmiformis</name>
    <dbReference type="NCBI Taxonomy" id="53620"/>
    <lineage>
        <taxon>Eukaryota</taxon>
        <taxon>Metazoa</taxon>
        <taxon>Spiralia</taxon>
        <taxon>Lophotrochozoa</taxon>
        <taxon>Annelida</taxon>
        <taxon>Polychaeta</taxon>
        <taxon>Sedentaria</taxon>
        <taxon>Canalipalpata</taxon>
        <taxon>Terebellida</taxon>
        <taxon>Terebelliformia</taxon>
        <taxon>Alvinellidae</taxon>
        <taxon>Paralvinella</taxon>
    </lineage>
</organism>
<keyword evidence="5" id="KW-1185">Reference proteome</keyword>
<feature type="non-terminal residue" evidence="4">
    <location>
        <position position="1"/>
    </location>
</feature>
<dbReference type="GO" id="GO:0003676">
    <property type="term" value="F:nucleic acid binding"/>
    <property type="evidence" value="ECO:0007669"/>
    <property type="project" value="InterPro"/>
</dbReference>
<keyword evidence="1" id="KW-0862">Zinc</keyword>
<evidence type="ECO:0000256" key="1">
    <source>
        <dbReference type="PROSITE-ProRule" id="PRU00047"/>
    </source>
</evidence>
<feature type="compositionally biased region" description="Polar residues" evidence="2">
    <location>
        <begin position="223"/>
        <end position="236"/>
    </location>
</feature>
<keyword evidence="1" id="KW-0479">Metal-binding</keyword>
<sequence>MLNGRPVTFEPLEDGPPPQKKKRYVIVGVPLEVYPDYFIGLHHITKAVRITKGGTPTTCMVLTTTRPPPEKIRIGFGPHLTVIPYVPDPPQCYRCYRWGHVAKSCRYGPRCYHCGRGYKKTTPCPAKPVEPVYLNRRQKHATAYRGCHSGVEQVTSAQLRLGVTPRPKASPIATTPASSNPWNRTAQLARATLPATLLAASHPLTKTVSQDYNLTTDFPELPSVTQETTPVSIQRPSTPPTNRPETNMASVVAAIMAHMSHIWSIMNKVTELIKILPDDLKKDAAFPKRRPPKNHRGDSTADCAGRTPQASILKWNTRRADWVKYSQTLQTLTPDILPNIDLDIHLDTILEAVQSAADISVPRHTEPKHDRRTNYIPSEGKIYTRQLSMATKAFKLIKTDESKQEIRTIQKIAKYELHKLQTKAWDDWCEKLSTMNTNRLWSEIRKLKGSTKQVTTRNPKEEADTLAKHFATRAASHTLPLRIQQELRDRHEERSSALPLTDLSP</sequence>
<dbReference type="SUPFAM" id="SSF57756">
    <property type="entry name" value="Retrovirus zinc finger-like domains"/>
    <property type="match status" value="1"/>
</dbReference>
<evidence type="ECO:0000313" key="5">
    <source>
        <dbReference type="Proteomes" id="UP001208570"/>
    </source>
</evidence>
<evidence type="ECO:0000259" key="3">
    <source>
        <dbReference type="PROSITE" id="PS50158"/>
    </source>
</evidence>
<dbReference type="AlphaFoldDB" id="A0AAD9JXI4"/>
<dbReference type="InterPro" id="IPR001878">
    <property type="entry name" value="Znf_CCHC"/>
</dbReference>
<dbReference type="Proteomes" id="UP001208570">
    <property type="component" value="Unassembled WGS sequence"/>
</dbReference>
<proteinExistence type="predicted"/>
<accession>A0AAD9JXI4</accession>
<evidence type="ECO:0000313" key="4">
    <source>
        <dbReference type="EMBL" id="KAK2160303.1"/>
    </source>
</evidence>
<evidence type="ECO:0000256" key="2">
    <source>
        <dbReference type="SAM" id="MobiDB-lite"/>
    </source>
</evidence>
<feature type="domain" description="CCHC-type" evidence="3">
    <location>
        <begin position="92"/>
        <end position="106"/>
    </location>
</feature>
<dbReference type="PROSITE" id="PS50158">
    <property type="entry name" value="ZF_CCHC"/>
    <property type="match status" value="1"/>
</dbReference>
<protein>
    <recommendedName>
        <fullName evidence="3">CCHC-type domain-containing protein</fullName>
    </recommendedName>
</protein>
<dbReference type="GO" id="GO:0008270">
    <property type="term" value="F:zinc ion binding"/>
    <property type="evidence" value="ECO:0007669"/>
    <property type="project" value="UniProtKB-KW"/>
</dbReference>
<comment type="caution">
    <text evidence="4">The sequence shown here is derived from an EMBL/GenBank/DDBJ whole genome shotgun (WGS) entry which is preliminary data.</text>
</comment>
<reference evidence="4" key="1">
    <citation type="journal article" date="2023" name="Mol. Biol. Evol.">
        <title>Third-Generation Sequencing Reveals the Adaptive Role of the Epigenome in Three Deep-Sea Polychaetes.</title>
        <authorList>
            <person name="Perez M."/>
            <person name="Aroh O."/>
            <person name="Sun Y."/>
            <person name="Lan Y."/>
            <person name="Juniper S.K."/>
            <person name="Young C.R."/>
            <person name="Angers B."/>
            <person name="Qian P.Y."/>
        </authorList>
    </citation>
    <scope>NUCLEOTIDE SEQUENCE</scope>
    <source>
        <strain evidence="4">P08H-3</strain>
    </source>
</reference>
<keyword evidence="1" id="KW-0863">Zinc-finger</keyword>
<dbReference type="EMBL" id="JAODUP010000136">
    <property type="protein sequence ID" value="KAK2160303.1"/>
    <property type="molecule type" value="Genomic_DNA"/>
</dbReference>
<feature type="region of interest" description="Disordered" evidence="2">
    <location>
        <begin position="284"/>
        <end position="305"/>
    </location>
</feature>
<dbReference type="InterPro" id="IPR036875">
    <property type="entry name" value="Znf_CCHC_sf"/>
</dbReference>
<feature type="region of interest" description="Disordered" evidence="2">
    <location>
        <begin position="221"/>
        <end position="245"/>
    </location>
</feature>
<gene>
    <name evidence="4" type="ORF">LSH36_136g02046</name>
</gene>
<name>A0AAD9JXI4_9ANNE</name>